<dbReference type="EMBL" id="AAHBYH010000043">
    <property type="protein sequence ID" value="EBU3914633.1"/>
    <property type="molecule type" value="Genomic_DNA"/>
</dbReference>
<proteinExistence type="predicted"/>
<keyword evidence="1" id="KW-0472">Membrane</keyword>
<feature type="transmembrane region" description="Helical" evidence="1">
    <location>
        <begin position="47"/>
        <end position="70"/>
    </location>
</feature>
<organism evidence="2">
    <name type="scientific">Salmonella enterica</name>
    <name type="common">Salmonella choleraesuis</name>
    <dbReference type="NCBI Taxonomy" id="28901"/>
    <lineage>
        <taxon>Bacteria</taxon>
        <taxon>Pseudomonadati</taxon>
        <taxon>Pseudomonadota</taxon>
        <taxon>Gammaproteobacteria</taxon>
        <taxon>Enterobacterales</taxon>
        <taxon>Enterobacteriaceae</taxon>
        <taxon>Salmonella</taxon>
    </lineage>
</organism>
<feature type="transmembrane region" description="Helical" evidence="1">
    <location>
        <begin position="76"/>
        <end position="99"/>
    </location>
</feature>
<evidence type="ECO:0000256" key="1">
    <source>
        <dbReference type="SAM" id="Phobius"/>
    </source>
</evidence>
<sequence length="116" mass="13229">MSFEDKKERAIAIMESKKMWSSNYAPPLLRVLWKIGVKVPPLPFASFWQITLLMGILFGPLWGLLMWFFLWRSMGVPPTVAIAISIVAGGGFGFLMAVYHGWRKKANKLPDWNSLE</sequence>
<evidence type="ECO:0000313" key="2">
    <source>
        <dbReference type="EMBL" id="EBU3914633.1"/>
    </source>
</evidence>
<keyword evidence="1" id="KW-1133">Transmembrane helix</keyword>
<dbReference type="AlphaFoldDB" id="A0A5V4ZAB4"/>
<comment type="caution">
    <text evidence="2">The sequence shown here is derived from an EMBL/GenBank/DDBJ whole genome shotgun (WGS) entry which is preliminary data.</text>
</comment>
<reference evidence="2" key="1">
    <citation type="submission" date="2018-07" db="EMBL/GenBank/DDBJ databases">
        <authorList>
            <consortium name="PulseNet: The National Subtyping Network for Foodborne Disease Surveillance"/>
            <person name="Tarr C.L."/>
            <person name="Trees E."/>
            <person name="Katz L.S."/>
            <person name="Carleton-Romer H.A."/>
            <person name="Stroika S."/>
            <person name="Kucerova Z."/>
            <person name="Roache K.F."/>
            <person name="Sabol A.L."/>
            <person name="Besser J."/>
            <person name="Gerner-Smidt P."/>
        </authorList>
    </citation>
    <scope>NUCLEOTIDE SEQUENCE</scope>
    <source>
        <strain evidence="2">PNUSAS029138</strain>
    </source>
</reference>
<gene>
    <name evidence="2" type="ORF">CWK15_25230</name>
</gene>
<dbReference type="Pfam" id="PF19942">
    <property type="entry name" value="DUF6404"/>
    <property type="match status" value="1"/>
</dbReference>
<dbReference type="InterPro" id="IPR045644">
    <property type="entry name" value="DUF6404"/>
</dbReference>
<keyword evidence="1" id="KW-0812">Transmembrane</keyword>
<name>A0A5V4ZAB4_SALER</name>
<accession>A0A5V4ZAB4</accession>
<protein>
    <submittedName>
        <fullName evidence="2">Uncharacterized protein</fullName>
    </submittedName>
</protein>